<proteinExistence type="predicted"/>
<keyword evidence="2" id="KW-1185">Reference proteome</keyword>
<dbReference type="Proteomes" id="UP001500518">
    <property type="component" value="Unassembled WGS sequence"/>
</dbReference>
<accession>A0ABP9KGH6</accession>
<evidence type="ECO:0000313" key="2">
    <source>
        <dbReference type="Proteomes" id="UP001500518"/>
    </source>
</evidence>
<evidence type="ECO:0000313" key="1">
    <source>
        <dbReference type="EMBL" id="GAA5056368.1"/>
    </source>
</evidence>
<organism evidence="1 2">
    <name type="scientific">Erythrobacter westpacificensis</name>
    <dbReference type="NCBI Taxonomy" id="1055231"/>
    <lineage>
        <taxon>Bacteria</taxon>
        <taxon>Pseudomonadati</taxon>
        <taxon>Pseudomonadota</taxon>
        <taxon>Alphaproteobacteria</taxon>
        <taxon>Sphingomonadales</taxon>
        <taxon>Erythrobacteraceae</taxon>
        <taxon>Erythrobacter/Porphyrobacter group</taxon>
        <taxon>Erythrobacter</taxon>
    </lineage>
</organism>
<dbReference type="RefSeq" id="WP_346033050.1">
    <property type="nucleotide sequence ID" value="NZ_BAABHV010000011.1"/>
</dbReference>
<gene>
    <name evidence="1" type="ORF">GCM10023208_21020</name>
</gene>
<sequence length="191" mass="21504">MPTEYCAQHRHLSLSECERLCTKHSRDVEILANLSGLCVLPNQSLSVPIGNAINMLVLSISRDAGAEPRSMSAYLPGLRNEALLHLGEEIDNWSWNGPDADRQTFFNRFYGQSDAVRAHIAPLLRCCRNTATRRLLFYSQSDVKCLTNDQIWSAQDRRTPIFTIDAHDLAQRVRAVCNGALFTAKTREPAF</sequence>
<dbReference type="EMBL" id="BAABHV010000011">
    <property type="protein sequence ID" value="GAA5056368.1"/>
    <property type="molecule type" value="Genomic_DNA"/>
</dbReference>
<protein>
    <submittedName>
        <fullName evidence="1">Uncharacterized protein</fullName>
    </submittedName>
</protein>
<comment type="caution">
    <text evidence="1">The sequence shown here is derived from an EMBL/GenBank/DDBJ whole genome shotgun (WGS) entry which is preliminary data.</text>
</comment>
<name>A0ABP9KGH6_9SPHN</name>
<reference evidence="2" key="1">
    <citation type="journal article" date="2019" name="Int. J. Syst. Evol. Microbiol.">
        <title>The Global Catalogue of Microorganisms (GCM) 10K type strain sequencing project: providing services to taxonomists for standard genome sequencing and annotation.</title>
        <authorList>
            <consortium name="The Broad Institute Genomics Platform"/>
            <consortium name="The Broad Institute Genome Sequencing Center for Infectious Disease"/>
            <person name="Wu L."/>
            <person name="Ma J."/>
        </authorList>
    </citation>
    <scope>NUCLEOTIDE SEQUENCE [LARGE SCALE GENOMIC DNA]</scope>
    <source>
        <strain evidence="2">JCM 18014</strain>
    </source>
</reference>